<accession>A0A6G0YFN7</accession>
<proteinExistence type="predicted"/>
<dbReference type="Proteomes" id="UP000478052">
    <property type="component" value="Unassembled WGS sequence"/>
</dbReference>
<keyword evidence="3" id="KW-1185">Reference proteome</keyword>
<organism evidence="2 3">
    <name type="scientific">Aphis craccivora</name>
    <name type="common">Cowpea aphid</name>
    <dbReference type="NCBI Taxonomy" id="307492"/>
    <lineage>
        <taxon>Eukaryota</taxon>
        <taxon>Metazoa</taxon>
        <taxon>Ecdysozoa</taxon>
        <taxon>Arthropoda</taxon>
        <taxon>Hexapoda</taxon>
        <taxon>Insecta</taxon>
        <taxon>Pterygota</taxon>
        <taxon>Neoptera</taxon>
        <taxon>Paraneoptera</taxon>
        <taxon>Hemiptera</taxon>
        <taxon>Sternorrhyncha</taxon>
        <taxon>Aphidomorpha</taxon>
        <taxon>Aphidoidea</taxon>
        <taxon>Aphididae</taxon>
        <taxon>Aphidini</taxon>
        <taxon>Aphis</taxon>
        <taxon>Aphis</taxon>
    </lineage>
</organism>
<evidence type="ECO:0000256" key="1">
    <source>
        <dbReference type="SAM" id="MobiDB-lite"/>
    </source>
</evidence>
<protein>
    <submittedName>
        <fullName evidence="2">Zinc finger MYM-type protein 1-like isoform X3</fullName>
    </submittedName>
</protein>
<name>A0A6G0YFN7_APHCR</name>
<dbReference type="AlphaFoldDB" id="A0A6G0YFN7"/>
<gene>
    <name evidence="2" type="ORF">FWK35_00007083</name>
</gene>
<reference evidence="2 3" key="1">
    <citation type="submission" date="2019-08" db="EMBL/GenBank/DDBJ databases">
        <title>Whole genome of Aphis craccivora.</title>
        <authorList>
            <person name="Voronova N.V."/>
            <person name="Shulinski R.S."/>
            <person name="Bandarenka Y.V."/>
            <person name="Zhorov D.G."/>
            <person name="Warner D."/>
        </authorList>
    </citation>
    <scope>NUCLEOTIDE SEQUENCE [LARGE SCALE GENOMIC DNA]</scope>
    <source>
        <strain evidence="2">180601</strain>
        <tissue evidence="2">Whole Body</tissue>
    </source>
</reference>
<sequence length="63" mass="7550">MSKWSAFNRHKKTGSIRNQLDSAHKKKSKQGLYFRGHREDELPKFKQRNFKEACMLIVDEQIQ</sequence>
<dbReference type="EMBL" id="VUJU01004250">
    <property type="protein sequence ID" value="KAF0755026.1"/>
    <property type="molecule type" value="Genomic_DNA"/>
</dbReference>
<comment type="caution">
    <text evidence="2">The sequence shown here is derived from an EMBL/GenBank/DDBJ whole genome shotgun (WGS) entry which is preliminary data.</text>
</comment>
<evidence type="ECO:0000313" key="3">
    <source>
        <dbReference type="Proteomes" id="UP000478052"/>
    </source>
</evidence>
<evidence type="ECO:0000313" key="2">
    <source>
        <dbReference type="EMBL" id="KAF0755026.1"/>
    </source>
</evidence>
<feature type="region of interest" description="Disordered" evidence="1">
    <location>
        <begin position="1"/>
        <end position="30"/>
    </location>
</feature>